<dbReference type="EMBL" id="KV454409">
    <property type="protein sequence ID" value="ODQ65797.1"/>
    <property type="molecule type" value="Genomic_DNA"/>
</dbReference>
<evidence type="ECO:0000256" key="5">
    <source>
        <dbReference type="ARBA" id="ARBA00022729"/>
    </source>
</evidence>
<feature type="signal peptide" evidence="13">
    <location>
        <begin position="1"/>
        <end position="29"/>
    </location>
</feature>
<keyword evidence="7 12" id="KW-0472">Membrane</keyword>
<dbReference type="GO" id="GO:0009272">
    <property type="term" value="P:fungal-type cell wall biogenesis"/>
    <property type="evidence" value="ECO:0007669"/>
    <property type="project" value="TreeGrafter"/>
</dbReference>
<comment type="subcellular location">
    <subcellularLocation>
        <location evidence="2">Endomembrane system</location>
    </subcellularLocation>
</comment>
<dbReference type="InterPro" id="IPR008928">
    <property type="entry name" value="6-hairpin_glycosidase_sf"/>
</dbReference>
<feature type="transmembrane region" description="Helical" evidence="12">
    <location>
        <begin position="446"/>
        <end position="467"/>
    </location>
</feature>
<evidence type="ECO:0000256" key="6">
    <source>
        <dbReference type="ARBA" id="ARBA00022801"/>
    </source>
</evidence>
<keyword evidence="12" id="KW-1133">Transmembrane helix</keyword>
<keyword evidence="9 11" id="KW-0326">Glycosidase</keyword>
<comment type="similarity">
    <text evidence="3 11">Belongs to the glycosyl hydrolase 76 family.</text>
</comment>
<evidence type="ECO:0000256" key="9">
    <source>
        <dbReference type="ARBA" id="ARBA00023295"/>
    </source>
</evidence>
<evidence type="ECO:0000256" key="13">
    <source>
        <dbReference type="SAM" id="SignalP"/>
    </source>
</evidence>
<dbReference type="FunFam" id="1.50.10.20:FF:000006">
    <property type="entry name" value="Mannan endo-1,6-alpha-mannosidase"/>
    <property type="match status" value="1"/>
</dbReference>
<keyword evidence="12" id="KW-0812">Transmembrane</keyword>
<name>A0A1E3PLU4_9ASCO</name>
<keyword evidence="6 11" id="KW-0378">Hydrolase</keyword>
<dbReference type="GO" id="GO:0008496">
    <property type="term" value="F:mannan endo-1,6-alpha-mannosidase activity"/>
    <property type="evidence" value="ECO:0007669"/>
    <property type="project" value="UniProtKB-UniRule"/>
</dbReference>
<evidence type="ECO:0000256" key="1">
    <source>
        <dbReference type="ARBA" id="ARBA00001452"/>
    </source>
</evidence>
<dbReference type="GO" id="GO:0007117">
    <property type="term" value="P:budding cell bud growth"/>
    <property type="evidence" value="ECO:0007669"/>
    <property type="project" value="TreeGrafter"/>
</dbReference>
<evidence type="ECO:0000313" key="14">
    <source>
        <dbReference type="EMBL" id="ODQ65797.1"/>
    </source>
</evidence>
<comment type="catalytic activity">
    <reaction evidence="1 11">
        <text>Random hydrolysis of (1-&gt;6)-alpha-D-mannosidic linkages in unbranched (1-&gt;6)-mannans.</text>
        <dbReference type="EC" id="3.2.1.101"/>
    </reaction>
</comment>
<dbReference type="SUPFAM" id="SSF48208">
    <property type="entry name" value="Six-hairpin glycosidases"/>
    <property type="match status" value="1"/>
</dbReference>
<dbReference type="PIRSF" id="PIRSF016302">
    <property type="entry name" value="Man_a_manosd"/>
    <property type="match status" value="1"/>
</dbReference>
<dbReference type="GO" id="GO:0016052">
    <property type="term" value="P:carbohydrate catabolic process"/>
    <property type="evidence" value="ECO:0007669"/>
    <property type="project" value="InterPro"/>
</dbReference>
<dbReference type="OrthoDB" id="4187847at2759"/>
<evidence type="ECO:0000256" key="2">
    <source>
        <dbReference type="ARBA" id="ARBA00004308"/>
    </source>
</evidence>
<evidence type="ECO:0000256" key="12">
    <source>
        <dbReference type="SAM" id="Phobius"/>
    </source>
</evidence>
<dbReference type="InterPro" id="IPR005198">
    <property type="entry name" value="Glyco_hydro_76"/>
</dbReference>
<dbReference type="EC" id="3.2.1.101" evidence="4 11"/>
<dbReference type="AlphaFoldDB" id="A0A1E3PLU4"/>
<keyword evidence="15" id="KW-1185">Reference proteome</keyword>
<evidence type="ECO:0000256" key="11">
    <source>
        <dbReference type="PIRNR" id="PIRNR016302"/>
    </source>
</evidence>
<gene>
    <name evidence="14" type="ORF">NADFUDRAFT_82760</name>
</gene>
<dbReference type="STRING" id="857566.A0A1E3PLU4"/>
<organism evidence="14 15">
    <name type="scientific">Nadsonia fulvescens var. elongata DSM 6958</name>
    <dbReference type="NCBI Taxonomy" id="857566"/>
    <lineage>
        <taxon>Eukaryota</taxon>
        <taxon>Fungi</taxon>
        <taxon>Dikarya</taxon>
        <taxon>Ascomycota</taxon>
        <taxon>Saccharomycotina</taxon>
        <taxon>Dipodascomycetes</taxon>
        <taxon>Dipodascales</taxon>
        <taxon>Dipodascales incertae sedis</taxon>
        <taxon>Nadsonia</taxon>
    </lineage>
</organism>
<evidence type="ECO:0000256" key="4">
    <source>
        <dbReference type="ARBA" id="ARBA00012350"/>
    </source>
</evidence>
<dbReference type="Gene3D" id="1.50.10.20">
    <property type="match status" value="1"/>
</dbReference>
<keyword evidence="5 13" id="KW-0732">Signal</keyword>
<dbReference type="Pfam" id="PF03663">
    <property type="entry name" value="Glyco_hydro_76"/>
    <property type="match status" value="1"/>
</dbReference>
<dbReference type="InterPro" id="IPR014480">
    <property type="entry name" value="Mannan-1_6-alpha_mannosidase"/>
</dbReference>
<sequence length="468" mass="51648">MKLSKPLSPLLSLYAVGLMLVGSAAPSAGFDLDINDNDSIISGMDLLAHGLMDYYEGTKYGGTVGMFSWPYYWWEAGAAWGSMLNHWYYTGNDTYVPLIKEALIYQTGENFNYMPSNQTTTEGNDDQGFWGIAAMQAAEYNFSNPTGKDEVGWLYLAQAVFNTMTTRWDTVHCNGGLRWQIFTWNSGYDYKNTVSNGCMFNLAARLARYTGNNTYLDWAEKIWDWTVESNFINTTNWEVYDGADILDNCAKITKLQWTYNLGLYASGAAFVYNYTEPFNTSQSDIWLGRINSLVKTMDTFFQSDGIMYEAACQPSGVCNTDQRSFKAIFSRFMANVAILVPQTEETIMSYFKTTAPGIAKSCSGGTDGHTCGLNWNLGEWDGKYGLGEQMCALEAMSVLLIDTKPGYLTNDTGGTSVGDSTGSAGLSGANLDTGSNSLTITQKDKIGAGFLTAVVIGYFLALTWFLLV</sequence>
<dbReference type="GO" id="GO:0071555">
    <property type="term" value="P:cell wall organization"/>
    <property type="evidence" value="ECO:0007669"/>
    <property type="project" value="UniProtKB-KW"/>
</dbReference>
<feature type="chain" id="PRO_5009133897" description="Mannan endo-1,6-alpha-mannosidase" evidence="13">
    <location>
        <begin position="30"/>
        <end position="468"/>
    </location>
</feature>
<evidence type="ECO:0000256" key="7">
    <source>
        <dbReference type="ARBA" id="ARBA00023136"/>
    </source>
</evidence>
<protein>
    <recommendedName>
        <fullName evidence="4 11">Mannan endo-1,6-alpha-mannosidase</fullName>
        <ecNumber evidence="4 11">3.2.1.101</ecNumber>
    </recommendedName>
</protein>
<dbReference type="PANTHER" id="PTHR12145">
    <property type="entry name" value="MANNAN ENDO-1,6-ALPHA-MANNOSIDASE DCW1"/>
    <property type="match status" value="1"/>
</dbReference>
<evidence type="ECO:0000256" key="3">
    <source>
        <dbReference type="ARBA" id="ARBA00009699"/>
    </source>
</evidence>
<dbReference type="Proteomes" id="UP000095009">
    <property type="component" value="Unassembled WGS sequence"/>
</dbReference>
<evidence type="ECO:0000313" key="15">
    <source>
        <dbReference type="Proteomes" id="UP000095009"/>
    </source>
</evidence>
<accession>A0A1E3PLU4</accession>
<keyword evidence="8" id="KW-0325">Glycoprotein</keyword>
<keyword evidence="10" id="KW-0961">Cell wall biogenesis/degradation</keyword>
<reference evidence="14 15" key="1">
    <citation type="journal article" date="2016" name="Proc. Natl. Acad. Sci. U.S.A.">
        <title>Comparative genomics of biotechnologically important yeasts.</title>
        <authorList>
            <person name="Riley R."/>
            <person name="Haridas S."/>
            <person name="Wolfe K.H."/>
            <person name="Lopes M.R."/>
            <person name="Hittinger C.T."/>
            <person name="Goeker M."/>
            <person name="Salamov A.A."/>
            <person name="Wisecaver J.H."/>
            <person name="Long T.M."/>
            <person name="Calvey C.H."/>
            <person name="Aerts A.L."/>
            <person name="Barry K.W."/>
            <person name="Choi C."/>
            <person name="Clum A."/>
            <person name="Coughlan A.Y."/>
            <person name="Deshpande S."/>
            <person name="Douglass A.P."/>
            <person name="Hanson S.J."/>
            <person name="Klenk H.-P."/>
            <person name="LaButti K.M."/>
            <person name="Lapidus A."/>
            <person name="Lindquist E.A."/>
            <person name="Lipzen A.M."/>
            <person name="Meier-Kolthoff J.P."/>
            <person name="Ohm R.A."/>
            <person name="Otillar R.P."/>
            <person name="Pangilinan J.L."/>
            <person name="Peng Y."/>
            <person name="Rokas A."/>
            <person name="Rosa C.A."/>
            <person name="Scheuner C."/>
            <person name="Sibirny A.A."/>
            <person name="Slot J.C."/>
            <person name="Stielow J.B."/>
            <person name="Sun H."/>
            <person name="Kurtzman C.P."/>
            <person name="Blackwell M."/>
            <person name="Grigoriev I.V."/>
            <person name="Jeffries T.W."/>
        </authorList>
    </citation>
    <scope>NUCLEOTIDE SEQUENCE [LARGE SCALE GENOMIC DNA]</scope>
    <source>
        <strain evidence="14 15">DSM 6958</strain>
    </source>
</reference>
<evidence type="ECO:0000256" key="10">
    <source>
        <dbReference type="ARBA" id="ARBA00023316"/>
    </source>
</evidence>
<dbReference type="GO" id="GO:0012505">
    <property type="term" value="C:endomembrane system"/>
    <property type="evidence" value="ECO:0007669"/>
    <property type="project" value="UniProtKB-SubCell"/>
</dbReference>
<dbReference type="PANTHER" id="PTHR12145:SF36">
    <property type="entry name" value="MANNAN ENDO-1,6-ALPHA-MANNOSIDASE DCW1"/>
    <property type="match status" value="1"/>
</dbReference>
<proteinExistence type="inferred from homology"/>
<evidence type="ECO:0000256" key="8">
    <source>
        <dbReference type="ARBA" id="ARBA00023180"/>
    </source>
</evidence>